<dbReference type="InterPro" id="IPR050834">
    <property type="entry name" value="Glycosyltransf_2"/>
</dbReference>
<dbReference type="PANTHER" id="PTHR43685">
    <property type="entry name" value="GLYCOSYLTRANSFERASE"/>
    <property type="match status" value="1"/>
</dbReference>
<name>A0A1G1YF50_9BACT</name>
<dbReference type="EMBL" id="MHIL01000026">
    <property type="protein sequence ID" value="OGY50972.1"/>
    <property type="molecule type" value="Genomic_DNA"/>
</dbReference>
<dbReference type="AlphaFoldDB" id="A0A1G1YF50"/>
<evidence type="ECO:0000259" key="1">
    <source>
        <dbReference type="Pfam" id="PF00535"/>
    </source>
</evidence>
<dbReference type="Gene3D" id="3.90.550.10">
    <property type="entry name" value="Spore Coat Polysaccharide Biosynthesis Protein SpsA, Chain A"/>
    <property type="match status" value="1"/>
</dbReference>
<proteinExistence type="predicted"/>
<evidence type="ECO:0000313" key="2">
    <source>
        <dbReference type="EMBL" id="OGY50972.1"/>
    </source>
</evidence>
<dbReference type="Pfam" id="PF00535">
    <property type="entry name" value="Glycos_transf_2"/>
    <property type="match status" value="1"/>
</dbReference>
<dbReference type="PANTHER" id="PTHR43685:SF2">
    <property type="entry name" value="GLYCOSYLTRANSFERASE 2-LIKE DOMAIN-CONTAINING PROTEIN"/>
    <property type="match status" value="1"/>
</dbReference>
<dbReference type="InterPro" id="IPR029044">
    <property type="entry name" value="Nucleotide-diphossugar_trans"/>
</dbReference>
<protein>
    <recommendedName>
        <fullName evidence="1">Glycosyltransferase 2-like domain-containing protein</fullName>
    </recommendedName>
</protein>
<dbReference type="STRING" id="1797542.A3J59_00550"/>
<dbReference type="InterPro" id="IPR001173">
    <property type="entry name" value="Glyco_trans_2-like"/>
</dbReference>
<gene>
    <name evidence="2" type="ORF">A3J59_00550</name>
</gene>
<evidence type="ECO:0000313" key="3">
    <source>
        <dbReference type="Proteomes" id="UP000177310"/>
    </source>
</evidence>
<dbReference type="Proteomes" id="UP000177310">
    <property type="component" value="Unassembled WGS sequence"/>
</dbReference>
<accession>A0A1G1YF50</accession>
<comment type="caution">
    <text evidence="2">The sequence shown here is derived from an EMBL/GenBank/DDBJ whole genome shotgun (WGS) entry which is preliminary data.</text>
</comment>
<reference evidence="2 3" key="1">
    <citation type="journal article" date="2016" name="Nat. Commun.">
        <title>Thousands of microbial genomes shed light on interconnected biogeochemical processes in an aquifer system.</title>
        <authorList>
            <person name="Anantharaman K."/>
            <person name="Brown C.T."/>
            <person name="Hug L.A."/>
            <person name="Sharon I."/>
            <person name="Castelle C.J."/>
            <person name="Probst A.J."/>
            <person name="Thomas B.C."/>
            <person name="Singh A."/>
            <person name="Wilkins M.J."/>
            <person name="Karaoz U."/>
            <person name="Brodie E.L."/>
            <person name="Williams K.H."/>
            <person name="Hubbard S.S."/>
            <person name="Banfield J.F."/>
        </authorList>
    </citation>
    <scope>NUCLEOTIDE SEQUENCE [LARGE SCALE GENOMIC DNA]</scope>
</reference>
<dbReference type="CDD" id="cd00761">
    <property type="entry name" value="Glyco_tranf_GTA_type"/>
    <property type="match status" value="1"/>
</dbReference>
<organism evidence="2 3">
    <name type="scientific">Candidatus Buchananbacteria bacterium RIFCSPHIGHO2_02_FULL_56_16</name>
    <dbReference type="NCBI Taxonomy" id="1797542"/>
    <lineage>
        <taxon>Bacteria</taxon>
        <taxon>Candidatus Buchananiibacteriota</taxon>
    </lineage>
</organism>
<feature type="domain" description="Glycosyltransferase 2-like" evidence="1">
    <location>
        <begin position="5"/>
        <end position="108"/>
    </location>
</feature>
<dbReference type="SUPFAM" id="SSF53448">
    <property type="entry name" value="Nucleotide-diphospho-sugar transferases"/>
    <property type="match status" value="1"/>
</dbReference>
<sequence length="228" mass="26237">MATISIIVPVYNGEKTMAACLKSIVQQTITDREIIVVNDGSTDGTLDILKQFRDQITIITQENQGASSARNRGAREATAPFLIFWDADLEARPVMLERMHHELRQHPGCSYAYSSFRFGFKTFKLFAFSAGKLRRMPCIHTTSLLRREHFPGFDERLKKFQDWDLWLTMLTQGHAGCFVPEVLFTVRAGGTMSAWLPSFAYRLPLLRRLKRVRSYRDAETIIKLKHHI</sequence>